<dbReference type="Proteomes" id="UP000238479">
    <property type="component" value="Chromosome 1"/>
</dbReference>
<name>A0A2P6SD86_ROSCH</name>
<accession>A0A2P6SD86</accession>
<proteinExistence type="predicted"/>
<dbReference type="AlphaFoldDB" id="A0A2P6SD86"/>
<dbReference type="Gramene" id="PRQ56645">
    <property type="protein sequence ID" value="PRQ56645"/>
    <property type="gene ID" value="RchiOBHm_Chr1g0339541"/>
</dbReference>
<keyword evidence="2" id="KW-1185">Reference proteome</keyword>
<organism evidence="1 2">
    <name type="scientific">Rosa chinensis</name>
    <name type="common">China rose</name>
    <dbReference type="NCBI Taxonomy" id="74649"/>
    <lineage>
        <taxon>Eukaryota</taxon>
        <taxon>Viridiplantae</taxon>
        <taxon>Streptophyta</taxon>
        <taxon>Embryophyta</taxon>
        <taxon>Tracheophyta</taxon>
        <taxon>Spermatophyta</taxon>
        <taxon>Magnoliopsida</taxon>
        <taxon>eudicotyledons</taxon>
        <taxon>Gunneridae</taxon>
        <taxon>Pentapetalae</taxon>
        <taxon>rosids</taxon>
        <taxon>fabids</taxon>
        <taxon>Rosales</taxon>
        <taxon>Rosaceae</taxon>
        <taxon>Rosoideae</taxon>
        <taxon>Rosoideae incertae sedis</taxon>
        <taxon>Rosa</taxon>
    </lineage>
</organism>
<dbReference type="EMBL" id="PDCK01000039">
    <property type="protein sequence ID" value="PRQ56645.1"/>
    <property type="molecule type" value="Genomic_DNA"/>
</dbReference>
<comment type="caution">
    <text evidence="1">The sequence shown here is derived from an EMBL/GenBank/DDBJ whole genome shotgun (WGS) entry which is preliminary data.</text>
</comment>
<evidence type="ECO:0000313" key="1">
    <source>
        <dbReference type="EMBL" id="PRQ56645.1"/>
    </source>
</evidence>
<gene>
    <name evidence="1" type="ORF">RchiOBHm_Chr1g0339541</name>
</gene>
<protein>
    <submittedName>
        <fullName evidence="1">Uncharacterized protein</fullName>
    </submittedName>
</protein>
<evidence type="ECO:0000313" key="2">
    <source>
        <dbReference type="Proteomes" id="UP000238479"/>
    </source>
</evidence>
<reference evidence="1 2" key="1">
    <citation type="journal article" date="2018" name="Nat. Genet.">
        <title>The Rosa genome provides new insights in the design of modern roses.</title>
        <authorList>
            <person name="Bendahmane M."/>
        </authorList>
    </citation>
    <scope>NUCLEOTIDE SEQUENCE [LARGE SCALE GENOMIC DNA]</scope>
    <source>
        <strain evidence="2">cv. Old Blush</strain>
    </source>
</reference>
<sequence>MVRLLPTWWSSFVKSRSEEGESKGRSFMDFRRAFQIPAVSRPSTGGRSFLLTSWTSLWCRIVPTTKHE</sequence>